<sequence length="67" mass="7313">MTDLFPVLRAPQNPNCFAPFGGPIDSAAVVLGGYNETYDSAQALVITIPVTNYNDDSKNFEAKMWES</sequence>
<dbReference type="EMBL" id="BGPR01037245">
    <property type="protein sequence ID" value="GBO12802.1"/>
    <property type="molecule type" value="Genomic_DNA"/>
</dbReference>
<dbReference type="AlphaFoldDB" id="A0A4Y2UKQ1"/>
<accession>A0A4Y2UKQ1</accession>
<organism evidence="2 3">
    <name type="scientific">Araneus ventricosus</name>
    <name type="common">Orbweaver spider</name>
    <name type="synonym">Epeira ventricosa</name>
    <dbReference type="NCBI Taxonomy" id="182803"/>
    <lineage>
        <taxon>Eukaryota</taxon>
        <taxon>Metazoa</taxon>
        <taxon>Ecdysozoa</taxon>
        <taxon>Arthropoda</taxon>
        <taxon>Chelicerata</taxon>
        <taxon>Arachnida</taxon>
        <taxon>Araneae</taxon>
        <taxon>Araneomorphae</taxon>
        <taxon>Entelegynae</taxon>
        <taxon>Araneoidea</taxon>
        <taxon>Araneidae</taxon>
        <taxon>Araneus</taxon>
    </lineage>
</organism>
<feature type="non-terminal residue" evidence="2">
    <location>
        <position position="67"/>
    </location>
</feature>
<proteinExistence type="predicted"/>
<evidence type="ECO:0000313" key="2">
    <source>
        <dbReference type="EMBL" id="GBO12802.1"/>
    </source>
</evidence>
<keyword evidence="3" id="KW-1185">Reference proteome</keyword>
<protein>
    <recommendedName>
        <fullName evidence="1">NPC1 middle luminal domain-containing protein</fullName>
    </recommendedName>
</protein>
<dbReference type="Proteomes" id="UP000499080">
    <property type="component" value="Unassembled WGS sequence"/>
</dbReference>
<comment type="caution">
    <text evidence="2">The sequence shown here is derived from an EMBL/GenBank/DDBJ whole genome shotgun (WGS) entry which is preliminary data.</text>
</comment>
<feature type="domain" description="NPC1 middle luminal" evidence="1">
    <location>
        <begin position="12"/>
        <end position="67"/>
    </location>
</feature>
<dbReference type="Pfam" id="PF22314">
    <property type="entry name" value="NPC1_MLD"/>
    <property type="match status" value="1"/>
</dbReference>
<reference evidence="2 3" key="1">
    <citation type="journal article" date="2019" name="Sci. Rep.">
        <title>Orb-weaving spider Araneus ventricosus genome elucidates the spidroin gene catalogue.</title>
        <authorList>
            <person name="Kono N."/>
            <person name="Nakamura H."/>
            <person name="Ohtoshi R."/>
            <person name="Moran D.A.P."/>
            <person name="Shinohara A."/>
            <person name="Yoshida Y."/>
            <person name="Fujiwara M."/>
            <person name="Mori M."/>
            <person name="Tomita M."/>
            <person name="Arakawa K."/>
        </authorList>
    </citation>
    <scope>NUCLEOTIDE SEQUENCE [LARGE SCALE GENOMIC DNA]</scope>
</reference>
<evidence type="ECO:0000259" key="1">
    <source>
        <dbReference type="Pfam" id="PF22314"/>
    </source>
</evidence>
<gene>
    <name evidence="2" type="ORF">AVEN_78745_1</name>
</gene>
<dbReference type="OrthoDB" id="6510177at2759"/>
<name>A0A4Y2UKQ1_ARAVE</name>
<dbReference type="InterPro" id="IPR053956">
    <property type="entry name" value="NPC1_MLD"/>
</dbReference>
<evidence type="ECO:0000313" key="3">
    <source>
        <dbReference type="Proteomes" id="UP000499080"/>
    </source>
</evidence>